<keyword evidence="4" id="KW-1185">Reference proteome</keyword>
<feature type="region of interest" description="Disordered" evidence="1">
    <location>
        <begin position="444"/>
        <end position="463"/>
    </location>
</feature>
<protein>
    <submittedName>
        <fullName evidence="3">Extracellular solute-binding protein</fullName>
    </submittedName>
</protein>
<dbReference type="SUPFAM" id="SSF53850">
    <property type="entry name" value="Periplasmic binding protein-like II"/>
    <property type="match status" value="1"/>
</dbReference>
<feature type="signal peptide" evidence="2">
    <location>
        <begin position="1"/>
        <end position="29"/>
    </location>
</feature>
<evidence type="ECO:0000256" key="2">
    <source>
        <dbReference type="SAM" id="SignalP"/>
    </source>
</evidence>
<reference evidence="3 4" key="1">
    <citation type="submission" date="2020-01" db="EMBL/GenBank/DDBJ databases">
        <title>Genome analysis of Anaerocolumna sp. CBA3638.</title>
        <authorList>
            <person name="Kim J."/>
            <person name="Roh S.W."/>
        </authorList>
    </citation>
    <scope>NUCLEOTIDE SEQUENCE [LARGE SCALE GENOMIC DNA]</scope>
    <source>
        <strain evidence="3 4">CBA3638</strain>
    </source>
</reference>
<name>A0A6P1TMD4_9FIRM</name>
<dbReference type="InterPro" id="IPR050490">
    <property type="entry name" value="Bact_solute-bd_prot1"/>
</dbReference>
<dbReference type="Gene3D" id="3.40.190.10">
    <property type="entry name" value="Periplasmic binding protein-like II"/>
    <property type="match status" value="2"/>
</dbReference>
<feature type="region of interest" description="Disordered" evidence="1">
    <location>
        <begin position="27"/>
        <end position="61"/>
    </location>
</feature>
<dbReference type="AlphaFoldDB" id="A0A6P1TMD4"/>
<sequence>MKKKLACFAMTIVMLGTTLLMGCSGSVKTNSPDSTGDTKTDKTADSTVQSEDSSSGSGEPVTIKFQTWNPGDGASWDELQADFEAKNPDIKIDYVYMPYSDHIEKLKVDLASGQAADVFGMQTGATIKEFRDFEMDLTSKAEESWGSDWQSGYLDFCMKLLNEDGHFYGLPLGLTYAGFAWADVNMLSKYGLSVPKSLDDLVKVSKTLRDNGQYPLAIGAKDAWINIDTWMNIANDINSEKLYSAIEGKTSFEDPDLVKSFEIWQSLFTNGVFQDGAFGVNMYSDTTDLFQKEGSIPMILNGSWAGGVYVSGDPDEAKVFNGDGANHDVFLIDWNNDGKPAPATASVDVSLCINKDTKNADAAWKFLDYMLHDGQDILVNKYFTYCPSRTDLKLNVEGMSQDGQDNLTYICDQAENNLGGYREMAYPELKQKISDTLTALALDSTKPEEAAKDVEAASKAQAR</sequence>
<dbReference type="KEGG" id="anr:Ana3638_10250"/>
<dbReference type="Pfam" id="PF01547">
    <property type="entry name" value="SBP_bac_1"/>
    <property type="match status" value="1"/>
</dbReference>
<dbReference type="EMBL" id="CP048000">
    <property type="protein sequence ID" value="QHQ61101.1"/>
    <property type="molecule type" value="Genomic_DNA"/>
</dbReference>
<evidence type="ECO:0000313" key="3">
    <source>
        <dbReference type="EMBL" id="QHQ61101.1"/>
    </source>
</evidence>
<feature type="compositionally biased region" description="Polar residues" evidence="1">
    <location>
        <begin position="45"/>
        <end position="57"/>
    </location>
</feature>
<keyword evidence="2" id="KW-0732">Signal</keyword>
<dbReference type="PANTHER" id="PTHR43649">
    <property type="entry name" value="ARABINOSE-BINDING PROTEIN-RELATED"/>
    <property type="match status" value="1"/>
</dbReference>
<feature type="compositionally biased region" description="Basic and acidic residues" evidence="1">
    <location>
        <begin position="445"/>
        <end position="456"/>
    </location>
</feature>
<organism evidence="3 4">
    <name type="scientific">Anaerocolumna sedimenticola</name>
    <dbReference type="NCBI Taxonomy" id="2696063"/>
    <lineage>
        <taxon>Bacteria</taxon>
        <taxon>Bacillati</taxon>
        <taxon>Bacillota</taxon>
        <taxon>Clostridia</taxon>
        <taxon>Lachnospirales</taxon>
        <taxon>Lachnospiraceae</taxon>
        <taxon>Anaerocolumna</taxon>
    </lineage>
</organism>
<proteinExistence type="predicted"/>
<feature type="chain" id="PRO_5039700509" evidence="2">
    <location>
        <begin position="30"/>
        <end position="463"/>
    </location>
</feature>
<accession>A0A6P1TMD4</accession>
<dbReference type="PANTHER" id="PTHR43649:SF12">
    <property type="entry name" value="DIACETYLCHITOBIOSE BINDING PROTEIN DASA"/>
    <property type="match status" value="1"/>
</dbReference>
<dbReference type="InterPro" id="IPR006059">
    <property type="entry name" value="SBP"/>
</dbReference>
<dbReference type="Proteomes" id="UP000464314">
    <property type="component" value="Chromosome"/>
</dbReference>
<dbReference type="RefSeq" id="WP_161837928.1">
    <property type="nucleotide sequence ID" value="NZ_CP048000.1"/>
</dbReference>
<gene>
    <name evidence="3" type="ORF">Ana3638_10250</name>
</gene>
<evidence type="ECO:0000256" key="1">
    <source>
        <dbReference type="SAM" id="MobiDB-lite"/>
    </source>
</evidence>
<dbReference type="PROSITE" id="PS51257">
    <property type="entry name" value="PROKAR_LIPOPROTEIN"/>
    <property type="match status" value="1"/>
</dbReference>
<evidence type="ECO:0000313" key="4">
    <source>
        <dbReference type="Proteomes" id="UP000464314"/>
    </source>
</evidence>